<evidence type="ECO:0000313" key="3">
    <source>
        <dbReference type="Proteomes" id="UP001165065"/>
    </source>
</evidence>
<reference evidence="3" key="1">
    <citation type="journal article" date="2023" name="Commun. Biol.">
        <title>Genome analysis of Parmales, the sister group of diatoms, reveals the evolutionary specialization of diatoms from phago-mixotrophs to photoautotrophs.</title>
        <authorList>
            <person name="Ban H."/>
            <person name="Sato S."/>
            <person name="Yoshikawa S."/>
            <person name="Yamada K."/>
            <person name="Nakamura Y."/>
            <person name="Ichinomiya M."/>
            <person name="Sato N."/>
            <person name="Blanc-Mathieu R."/>
            <person name="Endo H."/>
            <person name="Kuwata A."/>
            <person name="Ogata H."/>
        </authorList>
    </citation>
    <scope>NUCLEOTIDE SEQUENCE [LARGE SCALE GENOMIC DNA]</scope>
</reference>
<feature type="transmembrane region" description="Helical" evidence="1">
    <location>
        <begin position="21"/>
        <end position="43"/>
    </location>
</feature>
<dbReference type="EMBL" id="BRYA01000379">
    <property type="protein sequence ID" value="GMI48205.1"/>
    <property type="molecule type" value="Genomic_DNA"/>
</dbReference>
<dbReference type="Proteomes" id="UP001165065">
    <property type="component" value="Unassembled WGS sequence"/>
</dbReference>
<proteinExistence type="predicted"/>
<protein>
    <submittedName>
        <fullName evidence="2">Uncharacterized protein</fullName>
    </submittedName>
</protein>
<keyword evidence="1" id="KW-0812">Transmembrane</keyword>
<organism evidence="2 3">
    <name type="scientific">Triparma columacea</name>
    <dbReference type="NCBI Taxonomy" id="722753"/>
    <lineage>
        <taxon>Eukaryota</taxon>
        <taxon>Sar</taxon>
        <taxon>Stramenopiles</taxon>
        <taxon>Ochrophyta</taxon>
        <taxon>Bolidophyceae</taxon>
        <taxon>Parmales</taxon>
        <taxon>Triparmaceae</taxon>
        <taxon>Triparma</taxon>
    </lineage>
</organism>
<keyword evidence="3" id="KW-1185">Reference proteome</keyword>
<gene>
    <name evidence="2" type="ORF">TrCOL_g9151</name>
</gene>
<feature type="transmembrane region" description="Helical" evidence="1">
    <location>
        <begin position="115"/>
        <end position="136"/>
    </location>
</feature>
<name>A0A9W7LEL2_9STRA</name>
<keyword evidence="1" id="KW-0472">Membrane</keyword>
<evidence type="ECO:0000256" key="1">
    <source>
        <dbReference type="SAM" id="Phobius"/>
    </source>
</evidence>
<dbReference type="AlphaFoldDB" id="A0A9W7LEL2"/>
<evidence type="ECO:0000313" key="2">
    <source>
        <dbReference type="EMBL" id="GMI48205.1"/>
    </source>
</evidence>
<feature type="transmembrane region" description="Helical" evidence="1">
    <location>
        <begin position="49"/>
        <end position="70"/>
    </location>
</feature>
<feature type="transmembrane region" description="Helical" evidence="1">
    <location>
        <begin position="82"/>
        <end position="103"/>
    </location>
</feature>
<accession>A0A9W7LEL2</accession>
<comment type="caution">
    <text evidence="2">The sequence shown here is derived from an EMBL/GenBank/DDBJ whole genome shotgun (WGS) entry which is preliminary data.</text>
</comment>
<keyword evidence="1" id="KW-1133">Transmembrane helix</keyword>
<sequence length="231" mass="23732">MGAWEEMEEFQNSSSTSVSTVCWLGQLTFGFMAGEVTGFFALLMNAGDVMLRLFISFGASFGIFSSSSGGGNPCLFSSGGGLIAWLLIFFSAFTGLSLVDAVVPLKSTSVTSSSAIAAGVGCIVGGFASSAASRVSEEVRKRKKGRRKGAADVELAVGGGGGGGCQGECCSGGLNVSNRDLMILSRKKLITLVAAAGREDLENAEVVTRTLAVVFICGGLRLAYAISEAME</sequence>